<protein>
    <submittedName>
        <fullName evidence="9">MFS transporter</fullName>
    </submittedName>
</protein>
<dbReference type="Pfam" id="PF07690">
    <property type="entry name" value="MFS_1"/>
    <property type="match status" value="1"/>
</dbReference>
<evidence type="ECO:0000313" key="10">
    <source>
        <dbReference type="Proteomes" id="UP001529423"/>
    </source>
</evidence>
<feature type="transmembrane region" description="Helical" evidence="7">
    <location>
        <begin position="179"/>
        <end position="200"/>
    </location>
</feature>
<keyword evidence="2" id="KW-0813">Transport</keyword>
<accession>A0ABT7VLF5</accession>
<feature type="transmembrane region" description="Helical" evidence="7">
    <location>
        <begin position="60"/>
        <end position="84"/>
    </location>
</feature>
<dbReference type="Gene3D" id="1.20.1250.20">
    <property type="entry name" value="MFS general substrate transporter like domains"/>
    <property type="match status" value="2"/>
</dbReference>
<dbReference type="SUPFAM" id="SSF103473">
    <property type="entry name" value="MFS general substrate transporter"/>
    <property type="match status" value="1"/>
</dbReference>
<feature type="transmembrane region" description="Helical" evidence="7">
    <location>
        <begin position="262"/>
        <end position="283"/>
    </location>
</feature>
<gene>
    <name evidence="9" type="ORF">QUW46_03105</name>
</gene>
<feature type="domain" description="Major facilitator superfamily (MFS) profile" evidence="8">
    <location>
        <begin position="21"/>
        <end position="408"/>
    </location>
</feature>
<keyword evidence="3" id="KW-1003">Cell membrane</keyword>
<evidence type="ECO:0000256" key="1">
    <source>
        <dbReference type="ARBA" id="ARBA00004651"/>
    </source>
</evidence>
<dbReference type="InterPro" id="IPR020846">
    <property type="entry name" value="MFS_dom"/>
</dbReference>
<comment type="caution">
    <text evidence="9">The sequence shown here is derived from an EMBL/GenBank/DDBJ whole genome shotgun (WGS) entry which is preliminary data.</text>
</comment>
<organism evidence="9 10">
    <name type="scientific">Limosilactobacillus panis</name>
    <dbReference type="NCBI Taxonomy" id="47493"/>
    <lineage>
        <taxon>Bacteria</taxon>
        <taxon>Bacillati</taxon>
        <taxon>Bacillota</taxon>
        <taxon>Bacilli</taxon>
        <taxon>Lactobacillales</taxon>
        <taxon>Lactobacillaceae</taxon>
        <taxon>Limosilactobacillus</taxon>
    </lineage>
</organism>
<evidence type="ECO:0000259" key="8">
    <source>
        <dbReference type="PROSITE" id="PS50850"/>
    </source>
</evidence>
<dbReference type="InterPro" id="IPR011701">
    <property type="entry name" value="MFS"/>
</dbReference>
<keyword evidence="5 7" id="KW-1133">Transmembrane helix</keyword>
<reference evidence="9 10" key="1">
    <citation type="submission" date="2023-06" db="EMBL/GenBank/DDBJ databases">
        <title>Identification and characterization of horizontal gene transfer across gut microbiota members of farm animals based on homology search.</title>
        <authorList>
            <person name="Schwarzerova J."/>
            <person name="Nykrynova M."/>
            <person name="Jureckova K."/>
            <person name="Cejkova D."/>
            <person name="Rychlik I."/>
        </authorList>
    </citation>
    <scope>NUCLEOTIDE SEQUENCE [LARGE SCALE GENOMIC DNA]</scope>
    <source>
        <strain evidence="9 10">105_WCHN</strain>
    </source>
</reference>
<reference evidence="10" key="2">
    <citation type="submission" date="2023-06" db="EMBL/GenBank/DDBJ databases">
        <title>Identification and characterization of horizontal gene transfer across gut microbiota members of farm animals based on homology search.</title>
        <authorList>
            <person name="Zeman M."/>
            <person name="Kubasova T."/>
            <person name="Jahodarova E."/>
            <person name="Nykrynova M."/>
            <person name="Rychlik I."/>
        </authorList>
    </citation>
    <scope>NUCLEOTIDE SEQUENCE [LARGE SCALE GENOMIC DNA]</scope>
    <source>
        <strain evidence="10">105_WCHN</strain>
    </source>
</reference>
<proteinExistence type="predicted"/>
<evidence type="ECO:0000256" key="6">
    <source>
        <dbReference type="ARBA" id="ARBA00023136"/>
    </source>
</evidence>
<keyword evidence="10" id="KW-1185">Reference proteome</keyword>
<dbReference type="InterPro" id="IPR036259">
    <property type="entry name" value="MFS_trans_sf"/>
</dbReference>
<evidence type="ECO:0000256" key="3">
    <source>
        <dbReference type="ARBA" id="ARBA00022475"/>
    </source>
</evidence>
<dbReference type="PROSITE" id="PS50850">
    <property type="entry name" value="MFS"/>
    <property type="match status" value="1"/>
</dbReference>
<feature type="transmembrane region" description="Helical" evidence="7">
    <location>
        <begin position="295"/>
        <end position="313"/>
    </location>
</feature>
<sequence>MIESMEAAQSKEQYPSGWHRTFYTLWLGAFITGAGYSMTMPFISLFISELGHFSHFQLNIYSGLAFGVTFVSQAIVSPMWGNLADRKGRKLMCMRAAGVMACTIFCIGFARSVWWIIGLRFLQGAFSGYINNATALMAGETPRSHSGWVMSAMTTAGVAGNLVGPLLGGVLSGAFGYRIPFFITGALMFLTFLGTTFLVKEHFTPIKKEKMKPIGQIFRELDNPVVIVAMFFTTMVVISSSMSITPIISLYVKSLMHNHGNIAFVAGVVAATPGLGTLIAASKVGHTMDRIGPKVVLRTGLMVAFILFIPMTFTHSAWSLAGWRFLLGLANAALTPAIQTVLTLDVPAEAFGRIFSLNQSFQAVGAVLGSVIGSVISGLFNYPMVFAVTGLILLLNMIGIWIIFRPRYETRK</sequence>
<feature type="transmembrane region" description="Helical" evidence="7">
    <location>
        <begin position="386"/>
        <end position="404"/>
    </location>
</feature>
<feature type="transmembrane region" description="Helical" evidence="7">
    <location>
        <begin position="21"/>
        <end position="48"/>
    </location>
</feature>
<feature type="transmembrane region" description="Helical" evidence="7">
    <location>
        <begin position="96"/>
        <end position="117"/>
    </location>
</feature>
<feature type="transmembrane region" description="Helical" evidence="7">
    <location>
        <begin position="221"/>
        <end position="242"/>
    </location>
</feature>
<dbReference type="PANTHER" id="PTHR43414">
    <property type="entry name" value="MULTIDRUG RESISTANCE PROTEIN MDTG"/>
    <property type="match status" value="1"/>
</dbReference>
<evidence type="ECO:0000256" key="5">
    <source>
        <dbReference type="ARBA" id="ARBA00022989"/>
    </source>
</evidence>
<evidence type="ECO:0000256" key="7">
    <source>
        <dbReference type="SAM" id="Phobius"/>
    </source>
</evidence>
<comment type="subcellular location">
    <subcellularLocation>
        <location evidence="1">Cell membrane</location>
        <topology evidence="1">Multi-pass membrane protein</topology>
    </subcellularLocation>
</comment>
<keyword evidence="6 7" id="KW-0472">Membrane</keyword>
<evidence type="ECO:0000313" key="9">
    <source>
        <dbReference type="EMBL" id="MDM8333567.1"/>
    </source>
</evidence>
<dbReference type="Proteomes" id="UP001529423">
    <property type="component" value="Unassembled WGS sequence"/>
</dbReference>
<dbReference type="PANTHER" id="PTHR43414:SF6">
    <property type="entry name" value="MULTIDRUG RESISTANCE PROTEIN MDTG"/>
    <property type="match status" value="1"/>
</dbReference>
<name>A0ABT7VLF5_9LACO</name>
<keyword evidence="4 7" id="KW-0812">Transmembrane</keyword>
<reference evidence="9 10" key="3">
    <citation type="submission" date="2023-06" db="EMBL/GenBank/DDBJ databases">
        <authorList>
            <person name="Zeman M."/>
            <person name="Kubasova T."/>
            <person name="Jahodarova E."/>
            <person name="Nykrynova M."/>
            <person name="Rychlik I."/>
        </authorList>
    </citation>
    <scope>NUCLEOTIDE SEQUENCE [LARGE SCALE GENOMIC DNA]</scope>
    <source>
        <strain evidence="9 10">105_WCHN</strain>
    </source>
</reference>
<evidence type="ECO:0000256" key="2">
    <source>
        <dbReference type="ARBA" id="ARBA00022448"/>
    </source>
</evidence>
<feature type="transmembrane region" description="Helical" evidence="7">
    <location>
        <begin position="325"/>
        <end position="348"/>
    </location>
</feature>
<evidence type="ECO:0000256" key="4">
    <source>
        <dbReference type="ARBA" id="ARBA00022692"/>
    </source>
</evidence>
<dbReference type="EMBL" id="JAUDEO010000012">
    <property type="protein sequence ID" value="MDM8333567.1"/>
    <property type="molecule type" value="Genomic_DNA"/>
</dbReference>